<gene>
    <name evidence="9" type="ORF">HYPDE_26483</name>
</gene>
<dbReference type="Pfam" id="PF04879">
    <property type="entry name" value="Molybdop_Fe4S4"/>
    <property type="match status" value="1"/>
</dbReference>
<dbReference type="Gene3D" id="2.20.25.90">
    <property type="entry name" value="ADC-like domains"/>
    <property type="match status" value="1"/>
</dbReference>
<proteinExistence type="inferred from homology"/>
<dbReference type="KEGG" id="hdt:HYPDE_26483"/>
<evidence type="ECO:0000313" key="10">
    <source>
        <dbReference type="Proteomes" id="UP000005952"/>
    </source>
</evidence>
<dbReference type="HOGENOM" id="CLU_000422_13_3_5"/>
<dbReference type="SMART" id="SM00926">
    <property type="entry name" value="Molybdop_Fe4S4"/>
    <property type="match status" value="1"/>
</dbReference>
<dbReference type="Pfam" id="PF01568">
    <property type="entry name" value="Molydop_binding"/>
    <property type="match status" value="1"/>
</dbReference>
<dbReference type="GO" id="GO:0018818">
    <property type="term" value="F:acetylene hydratase activity"/>
    <property type="evidence" value="ECO:0007669"/>
    <property type="project" value="InterPro"/>
</dbReference>
<keyword evidence="7" id="KW-0411">Iron-sulfur</keyword>
<evidence type="ECO:0000313" key="9">
    <source>
        <dbReference type="EMBL" id="AGK56977.1"/>
    </source>
</evidence>
<accession>N0B464</accession>
<keyword evidence="4" id="KW-0479">Metal-binding</keyword>
<evidence type="ECO:0000256" key="5">
    <source>
        <dbReference type="ARBA" id="ARBA00023002"/>
    </source>
</evidence>
<dbReference type="SUPFAM" id="SSF50692">
    <property type="entry name" value="ADC-like"/>
    <property type="match status" value="1"/>
</dbReference>
<evidence type="ECO:0000256" key="7">
    <source>
        <dbReference type="ARBA" id="ARBA00023014"/>
    </source>
</evidence>
<keyword evidence="5" id="KW-0560">Oxidoreductase</keyword>
<dbReference type="InterPro" id="IPR006656">
    <property type="entry name" value="Mopterin_OxRdtase"/>
</dbReference>
<dbReference type="PANTHER" id="PTHR43742">
    <property type="entry name" value="TRIMETHYLAMINE-N-OXIDE REDUCTASE"/>
    <property type="match status" value="1"/>
</dbReference>
<comment type="similarity">
    <text evidence="2">Belongs to the prokaryotic molybdopterin-containing oxidoreductase family.</text>
</comment>
<dbReference type="PROSITE" id="PS51669">
    <property type="entry name" value="4FE4S_MOW_BIS_MGD"/>
    <property type="match status" value="1"/>
</dbReference>
<dbReference type="PROSITE" id="PS00490">
    <property type="entry name" value="MOLYBDOPTERIN_PROK_2"/>
    <property type="match status" value="1"/>
</dbReference>
<dbReference type="eggNOG" id="COG0243">
    <property type="taxonomic scope" value="Bacteria"/>
</dbReference>
<dbReference type="EMBL" id="CP005587">
    <property type="protein sequence ID" value="AGK56977.1"/>
    <property type="molecule type" value="Genomic_DNA"/>
</dbReference>
<evidence type="ECO:0000256" key="6">
    <source>
        <dbReference type="ARBA" id="ARBA00023004"/>
    </source>
</evidence>
<keyword evidence="10" id="KW-1185">Reference proteome</keyword>
<sequence>MCISRCGCLATVEDGKLVRVSADHDHPTGRAICVKAKTAPQLVTHPDRLTRPLLRTRPKGDPDPGWRPIDWNEALSLAGERLRAAGPESTAFAVTTPSGTAVADSFDWILRLVHIWGSPNLVFATENCNWHRDFSPSLTWGRSFGMPDYARTKTILLWGSNPAATWLAHAERIRAAQRRGANLIVVDPRRSGLASHADIWLAVKPGSDAALALGLIHLMLTKGGVDLDFLRLHSDAFSPCPDGECSVLERLTEHAAQWPPGRVASVTGVSEELLYRTATMIAEAKPVSLYTWAGTCQQQQATVTARCISLFYALTGSLGQPGGNRWFAKPRLNDIAAFDQVAPHLRDRTLGIKERPLGPPSRGWITTRDLFRTIVSEQPYPIRALVAFGGNFIVSKPATQYAEAALAKLDFFIQSELFETPSARWADLLLPAASCWERQGLQAGFFVDEAAEAHVQLRRALVRPPGDARSDTAIVFDLARVLGLSEDFFNGDQEAGLAHILAPSGLSVEALRSHERGLTATNLDVKGQLPVITLWSKALARLGEDALPIWEPPASPPEFPFLLTSGKTVPYCHSQFHQIETLRKLEPEPVAELAPDVAAARKVRPGDTIVIRTAVGEVYFRATINSGLSAGTIWAHYGWWRADQNINYNAVMDGECFDVVSGSNALRGIACDLTKRELLAT</sequence>
<dbReference type="CDD" id="cd02781">
    <property type="entry name" value="MopB_CT_Acetylene-hydratase"/>
    <property type="match status" value="1"/>
</dbReference>
<dbReference type="GO" id="GO:0016491">
    <property type="term" value="F:oxidoreductase activity"/>
    <property type="evidence" value="ECO:0007669"/>
    <property type="project" value="UniProtKB-KW"/>
</dbReference>
<evidence type="ECO:0000256" key="3">
    <source>
        <dbReference type="ARBA" id="ARBA00022505"/>
    </source>
</evidence>
<keyword evidence="6" id="KW-0408">Iron</keyword>
<dbReference type="InterPro" id="IPR006657">
    <property type="entry name" value="MoPterin_dinucl-bd_dom"/>
</dbReference>
<evidence type="ECO:0000256" key="4">
    <source>
        <dbReference type="ARBA" id="ARBA00022723"/>
    </source>
</evidence>
<dbReference type="Pfam" id="PF00384">
    <property type="entry name" value="Molybdopterin"/>
    <property type="match status" value="1"/>
</dbReference>
<dbReference type="STRING" id="670307.HYPDE_26483"/>
<comment type="cofactor">
    <cofactor evidence="1">
        <name>Mo-bis(molybdopterin guanine dinucleotide)</name>
        <dbReference type="ChEBI" id="CHEBI:60539"/>
    </cofactor>
</comment>
<dbReference type="GO" id="GO:0046872">
    <property type="term" value="F:metal ion binding"/>
    <property type="evidence" value="ECO:0007669"/>
    <property type="project" value="UniProtKB-KW"/>
</dbReference>
<feature type="domain" description="4Fe-4S Mo/W bis-MGD-type" evidence="8">
    <location>
        <begin position="1"/>
        <end position="47"/>
    </location>
</feature>
<dbReference type="InterPro" id="IPR037949">
    <property type="entry name" value="MopB_CT_Acetylene-hydratase"/>
</dbReference>
<keyword evidence="3" id="KW-0500">Molybdenum</keyword>
<dbReference type="InterPro" id="IPR006655">
    <property type="entry name" value="Mopterin_OxRdtase_prok_CS"/>
</dbReference>
<dbReference type="GO" id="GO:0051536">
    <property type="term" value="F:iron-sulfur cluster binding"/>
    <property type="evidence" value="ECO:0007669"/>
    <property type="project" value="UniProtKB-KW"/>
</dbReference>
<dbReference type="InterPro" id="IPR006963">
    <property type="entry name" value="Mopterin_OxRdtase_4Fe-4S_dom"/>
</dbReference>
<name>N0B464_9HYPH</name>
<dbReference type="Gene3D" id="3.40.50.740">
    <property type="match status" value="1"/>
</dbReference>
<dbReference type="InterPro" id="IPR009010">
    <property type="entry name" value="Asp_de-COase-like_dom_sf"/>
</dbReference>
<organism evidence="9 10">
    <name type="scientific">Hyphomicrobium denitrificans 1NES1</name>
    <dbReference type="NCBI Taxonomy" id="670307"/>
    <lineage>
        <taxon>Bacteria</taxon>
        <taxon>Pseudomonadati</taxon>
        <taxon>Pseudomonadota</taxon>
        <taxon>Alphaproteobacteria</taxon>
        <taxon>Hyphomicrobiales</taxon>
        <taxon>Hyphomicrobiaceae</taxon>
        <taxon>Hyphomicrobium</taxon>
    </lineage>
</organism>
<dbReference type="SUPFAM" id="SSF53706">
    <property type="entry name" value="Formate dehydrogenase/DMSO reductase, domains 1-3"/>
    <property type="match status" value="1"/>
</dbReference>
<protein>
    <submittedName>
        <fullName evidence="9">Cytoplasmic molybdenum cofactor oxidoreductase</fullName>
    </submittedName>
</protein>
<dbReference type="Proteomes" id="UP000005952">
    <property type="component" value="Chromosome"/>
</dbReference>
<evidence type="ECO:0000256" key="2">
    <source>
        <dbReference type="ARBA" id="ARBA00010312"/>
    </source>
</evidence>
<evidence type="ECO:0000256" key="1">
    <source>
        <dbReference type="ARBA" id="ARBA00001942"/>
    </source>
</evidence>
<dbReference type="PANTHER" id="PTHR43742:SF6">
    <property type="entry name" value="OXIDOREDUCTASE YYAE-RELATED"/>
    <property type="match status" value="1"/>
</dbReference>
<reference evidence="9 10" key="1">
    <citation type="journal article" date="2013" name="Genome Announc.">
        <title>Genome sequences for three denitrifying bacterial strains isolated from a uranium- and nitrate-contaminated subsurface environment.</title>
        <authorList>
            <person name="Venkatramanan R."/>
            <person name="Prakash O."/>
            <person name="Woyke T."/>
            <person name="Chain P."/>
            <person name="Goodwin L.A."/>
            <person name="Watson D."/>
            <person name="Brooks S."/>
            <person name="Kostka J.E."/>
            <person name="Green S.J."/>
        </authorList>
    </citation>
    <scope>NUCLEOTIDE SEQUENCE [LARGE SCALE GENOMIC DNA]</scope>
    <source>
        <strain evidence="9 10">1NES1</strain>
    </source>
</reference>
<dbReference type="Gene3D" id="3.40.228.10">
    <property type="entry name" value="Dimethylsulfoxide Reductase, domain 2"/>
    <property type="match status" value="1"/>
</dbReference>
<dbReference type="InterPro" id="IPR050612">
    <property type="entry name" value="Prok_Mopterin_Oxidored"/>
</dbReference>
<dbReference type="AlphaFoldDB" id="N0B464"/>
<dbReference type="Gene3D" id="2.40.40.20">
    <property type="match status" value="1"/>
</dbReference>
<evidence type="ECO:0000259" key="8">
    <source>
        <dbReference type="PROSITE" id="PS51669"/>
    </source>
</evidence>
<dbReference type="GO" id="GO:0043546">
    <property type="term" value="F:molybdopterin cofactor binding"/>
    <property type="evidence" value="ECO:0007669"/>
    <property type="project" value="InterPro"/>
</dbReference>